<name>A0ABT1LYW3_9MYCO</name>
<sequence>MTKNTTIAAVIASGLAAAVLGLAAPAQADIGHHDWAVDTNQQAHAPSVDTTVQQSR</sequence>
<evidence type="ECO:0000256" key="1">
    <source>
        <dbReference type="SAM" id="SignalP"/>
    </source>
</evidence>
<reference evidence="2 3" key="1">
    <citation type="submission" date="2022-06" db="EMBL/GenBank/DDBJ databases">
        <title>Mycolicibacterium sp. CAU 1645 isolated from seawater.</title>
        <authorList>
            <person name="Kim W."/>
        </authorList>
    </citation>
    <scope>NUCLEOTIDE SEQUENCE [LARGE SCALE GENOMIC DNA]</scope>
    <source>
        <strain evidence="2 3">CAU 1645</strain>
    </source>
</reference>
<dbReference type="RefSeq" id="WP_255059263.1">
    <property type="nucleotide sequence ID" value="NZ_JANDBD010000003.1"/>
</dbReference>
<evidence type="ECO:0008006" key="4">
    <source>
        <dbReference type="Google" id="ProtNLM"/>
    </source>
</evidence>
<dbReference type="Proteomes" id="UP001651690">
    <property type="component" value="Unassembled WGS sequence"/>
</dbReference>
<organism evidence="2 3">
    <name type="scientific">Mycolicibacterium arenosum</name>
    <dbReference type="NCBI Taxonomy" id="2952157"/>
    <lineage>
        <taxon>Bacteria</taxon>
        <taxon>Bacillati</taxon>
        <taxon>Actinomycetota</taxon>
        <taxon>Actinomycetes</taxon>
        <taxon>Mycobacteriales</taxon>
        <taxon>Mycobacteriaceae</taxon>
        <taxon>Mycolicibacterium</taxon>
    </lineage>
</organism>
<feature type="signal peptide" evidence="1">
    <location>
        <begin position="1"/>
        <end position="28"/>
    </location>
</feature>
<feature type="chain" id="PRO_5045995698" description="Lipoprotein" evidence="1">
    <location>
        <begin position="29"/>
        <end position="56"/>
    </location>
</feature>
<keyword evidence="1" id="KW-0732">Signal</keyword>
<gene>
    <name evidence="2" type="ORF">NM203_07800</name>
</gene>
<keyword evidence="3" id="KW-1185">Reference proteome</keyword>
<evidence type="ECO:0000313" key="3">
    <source>
        <dbReference type="Proteomes" id="UP001651690"/>
    </source>
</evidence>
<comment type="caution">
    <text evidence="2">The sequence shown here is derived from an EMBL/GenBank/DDBJ whole genome shotgun (WGS) entry which is preliminary data.</text>
</comment>
<accession>A0ABT1LYW3</accession>
<dbReference type="EMBL" id="JANDBD010000003">
    <property type="protein sequence ID" value="MCP9272088.1"/>
    <property type="molecule type" value="Genomic_DNA"/>
</dbReference>
<evidence type="ECO:0000313" key="2">
    <source>
        <dbReference type="EMBL" id="MCP9272088.1"/>
    </source>
</evidence>
<protein>
    <recommendedName>
        <fullName evidence="4">Lipoprotein</fullName>
    </recommendedName>
</protein>
<proteinExistence type="predicted"/>